<protein>
    <submittedName>
        <fullName evidence="1">Uncharacterized protein</fullName>
    </submittedName>
</protein>
<name>A0A5F8HIQ2_MONDO</name>
<reference evidence="1 2" key="1">
    <citation type="journal article" date="2007" name="Nature">
        <title>Genome of the marsupial Monodelphis domestica reveals innovation in non-coding sequences.</title>
        <authorList>
            <person name="Mikkelsen T.S."/>
            <person name="Wakefield M.J."/>
            <person name="Aken B."/>
            <person name="Amemiya C.T."/>
            <person name="Chang J.L."/>
            <person name="Duke S."/>
            <person name="Garber M."/>
            <person name="Gentles A.J."/>
            <person name="Goodstadt L."/>
            <person name="Heger A."/>
            <person name="Jurka J."/>
            <person name="Kamal M."/>
            <person name="Mauceli E."/>
            <person name="Searle S.M."/>
            <person name="Sharpe T."/>
            <person name="Baker M.L."/>
            <person name="Batzer M.A."/>
            <person name="Benos P.V."/>
            <person name="Belov K."/>
            <person name="Clamp M."/>
            <person name="Cook A."/>
            <person name="Cuff J."/>
            <person name="Das R."/>
            <person name="Davidow L."/>
            <person name="Deakin J.E."/>
            <person name="Fazzari M.J."/>
            <person name="Glass J.L."/>
            <person name="Grabherr M."/>
            <person name="Greally J.M."/>
            <person name="Gu W."/>
            <person name="Hore T.A."/>
            <person name="Huttley G.A."/>
            <person name="Kleber M."/>
            <person name="Jirtle R.L."/>
            <person name="Koina E."/>
            <person name="Lee J.T."/>
            <person name="Mahony S."/>
            <person name="Marra M.A."/>
            <person name="Miller R.D."/>
            <person name="Nicholls R.D."/>
            <person name="Oda M."/>
            <person name="Papenfuss A.T."/>
            <person name="Parra Z.E."/>
            <person name="Pollock D.D."/>
            <person name="Ray D.A."/>
            <person name="Schein J.E."/>
            <person name="Speed T.P."/>
            <person name="Thompson K."/>
            <person name="VandeBerg J.L."/>
            <person name="Wade C.M."/>
            <person name="Walker J.A."/>
            <person name="Waters P.D."/>
            <person name="Webber C."/>
            <person name="Weidman J.R."/>
            <person name="Xie X."/>
            <person name="Zody M.C."/>
            <person name="Baldwin J."/>
            <person name="Abdouelleil A."/>
            <person name="Abdulkadir J."/>
            <person name="Abebe A."/>
            <person name="Abera B."/>
            <person name="Abreu J."/>
            <person name="Acer S.C."/>
            <person name="Aftuck L."/>
            <person name="Alexander A."/>
            <person name="An P."/>
            <person name="Anderson E."/>
            <person name="Anderson S."/>
            <person name="Arachi H."/>
            <person name="Azer M."/>
            <person name="Bachantsang P."/>
            <person name="Barry A."/>
            <person name="Bayul T."/>
            <person name="Berlin A."/>
            <person name="Bessette D."/>
            <person name="Bloom T."/>
            <person name="Bloom T."/>
            <person name="Boguslavskiy L."/>
            <person name="Bonnet C."/>
            <person name="Boukhgalter B."/>
            <person name="Bourzgui I."/>
            <person name="Brown A."/>
            <person name="Cahill P."/>
            <person name="Channer S."/>
            <person name="Cheshatsang Y."/>
            <person name="Chuda L."/>
            <person name="Citroen M."/>
            <person name="Collymore A."/>
            <person name="Cooke P."/>
            <person name="Costello M."/>
            <person name="D'Aco K."/>
            <person name="Daza R."/>
            <person name="De Haan G."/>
            <person name="DeGray S."/>
            <person name="DeMaso C."/>
            <person name="Dhargay N."/>
            <person name="Dooley K."/>
            <person name="Dooley E."/>
            <person name="Doricent M."/>
            <person name="Dorje P."/>
            <person name="Dorjee K."/>
            <person name="Dupes A."/>
            <person name="Elong R."/>
            <person name="Falk J."/>
            <person name="Farina A."/>
            <person name="Faro S."/>
            <person name="Ferguson D."/>
            <person name="Fisher S."/>
            <person name="Foley C.D."/>
            <person name="Franke A."/>
            <person name="Friedrich D."/>
            <person name="Gadbois L."/>
            <person name="Gearin G."/>
            <person name="Gearin C.R."/>
            <person name="Giannoukos G."/>
            <person name="Goode T."/>
            <person name="Graham J."/>
            <person name="Grandbois E."/>
            <person name="Grewal S."/>
            <person name="Gyaltsen K."/>
            <person name="Hafez N."/>
            <person name="Hagos B."/>
            <person name="Hall J."/>
            <person name="Henson C."/>
            <person name="Hollinger A."/>
            <person name="Honan T."/>
            <person name="Huard M.D."/>
            <person name="Hughes L."/>
            <person name="Hurhula B."/>
            <person name="Husby M.E."/>
            <person name="Kamat A."/>
            <person name="Kanga B."/>
            <person name="Kashin S."/>
            <person name="Khazanovich D."/>
            <person name="Kisner P."/>
            <person name="Lance K."/>
            <person name="Lara M."/>
            <person name="Lee W."/>
            <person name="Lennon N."/>
            <person name="Letendre F."/>
            <person name="LeVine R."/>
            <person name="Lipovsky A."/>
            <person name="Liu X."/>
            <person name="Liu J."/>
            <person name="Liu S."/>
            <person name="Lokyitsang T."/>
            <person name="Lokyitsang Y."/>
            <person name="Lubonja R."/>
            <person name="Lui A."/>
            <person name="MacDonald P."/>
            <person name="Magnisalis V."/>
            <person name="Maru K."/>
            <person name="Matthews C."/>
            <person name="McCusker W."/>
            <person name="McDonough S."/>
            <person name="Mehta T."/>
            <person name="Meldrim J."/>
            <person name="Meneus L."/>
            <person name="Mihai O."/>
            <person name="Mihalev A."/>
            <person name="Mihova T."/>
            <person name="Mittelman R."/>
            <person name="Mlenga V."/>
            <person name="Montmayeur A."/>
            <person name="Mulrain L."/>
            <person name="Navidi A."/>
            <person name="Naylor J."/>
            <person name="Negash T."/>
            <person name="Nguyen T."/>
            <person name="Nguyen N."/>
            <person name="Nicol R."/>
            <person name="Norbu C."/>
            <person name="Norbu N."/>
            <person name="Novod N."/>
            <person name="O'Neill B."/>
            <person name="Osman S."/>
            <person name="Markiewicz E."/>
            <person name="Oyono O.L."/>
            <person name="Patti C."/>
            <person name="Phunkhang P."/>
            <person name="Pierre F."/>
            <person name="Priest M."/>
            <person name="Raghuraman S."/>
            <person name="Rege F."/>
            <person name="Reyes R."/>
            <person name="Rise C."/>
            <person name="Rogov P."/>
            <person name="Ross K."/>
            <person name="Ryan E."/>
            <person name="Settipalli S."/>
            <person name="Shea T."/>
            <person name="Sherpa N."/>
            <person name="Shi L."/>
            <person name="Shih D."/>
            <person name="Sparrow T."/>
            <person name="Spaulding J."/>
            <person name="Stalker J."/>
            <person name="Stange-Thomann N."/>
            <person name="Stavropoulos S."/>
            <person name="Stone C."/>
            <person name="Strader C."/>
            <person name="Tesfaye S."/>
            <person name="Thomson T."/>
            <person name="Thoulutsang Y."/>
            <person name="Thoulutsang D."/>
            <person name="Topham K."/>
            <person name="Topping I."/>
            <person name="Tsamla T."/>
            <person name="Vassiliev H."/>
            <person name="Vo A."/>
            <person name="Wangchuk T."/>
            <person name="Wangdi T."/>
            <person name="Weiand M."/>
            <person name="Wilkinson J."/>
            <person name="Wilson A."/>
            <person name="Yadav S."/>
            <person name="Young G."/>
            <person name="Yu Q."/>
            <person name="Zembek L."/>
            <person name="Zhong D."/>
            <person name="Zimmer A."/>
            <person name="Zwirko Z."/>
            <person name="Jaffe D.B."/>
            <person name="Alvarez P."/>
            <person name="Brockman W."/>
            <person name="Butler J."/>
            <person name="Chin C."/>
            <person name="Gnerre S."/>
            <person name="MacCallum I."/>
            <person name="Graves J.A."/>
            <person name="Ponting C.P."/>
            <person name="Breen M."/>
            <person name="Samollow P.B."/>
            <person name="Lander E.S."/>
            <person name="Lindblad-Toh K."/>
        </authorList>
    </citation>
    <scope>NUCLEOTIDE SEQUENCE [LARGE SCALE GENOMIC DNA]</scope>
</reference>
<proteinExistence type="predicted"/>
<dbReference type="AlphaFoldDB" id="A0A5F8HIQ2"/>
<keyword evidence="2" id="KW-1185">Reference proteome</keyword>
<dbReference type="STRING" id="13616.ENSMODP00000059822"/>
<dbReference type="Ensembl" id="ENSMODT00000086884.1">
    <property type="protein sequence ID" value="ENSMODP00000059822.1"/>
    <property type="gene ID" value="ENSMODG00000046689.1"/>
</dbReference>
<dbReference type="InParanoid" id="A0A5F8HIQ2"/>
<dbReference type="Proteomes" id="UP000002280">
    <property type="component" value="Chromosome 2"/>
</dbReference>
<reference evidence="1" key="2">
    <citation type="submission" date="2025-08" db="UniProtKB">
        <authorList>
            <consortium name="Ensembl"/>
        </authorList>
    </citation>
    <scope>IDENTIFICATION</scope>
</reference>
<sequence length="86" mass="9682">LLTNVPASDLLSKQIFGTYDKLTKTCFLTVLGASQVRVNQYLSLPVQSTAFGNMFLMTQRISMRFQEYNIQQNEVLAAKAESFSQP</sequence>
<organism evidence="1 2">
    <name type="scientific">Monodelphis domestica</name>
    <name type="common">Gray short-tailed opossum</name>
    <dbReference type="NCBI Taxonomy" id="13616"/>
    <lineage>
        <taxon>Eukaryota</taxon>
        <taxon>Metazoa</taxon>
        <taxon>Chordata</taxon>
        <taxon>Craniata</taxon>
        <taxon>Vertebrata</taxon>
        <taxon>Euteleostomi</taxon>
        <taxon>Mammalia</taxon>
        <taxon>Metatheria</taxon>
        <taxon>Didelphimorphia</taxon>
        <taxon>Didelphidae</taxon>
        <taxon>Monodelphis</taxon>
    </lineage>
</organism>
<dbReference type="Bgee" id="ENSMODG00000046689">
    <property type="expression patterns" value="Expressed in digestive system and 3 other cell types or tissues"/>
</dbReference>
<reference evidence="1" key="3">
    <citation type="submission" date="2025-09" db="UniProtKB">
        <authorList>
            <consortium name="Ensembl"/>
        </authorList>
    </citation>
    <scope>IDENTIFICATION</scope>
</reference>
<evidence type="ECO:0000313" key="2">
    <source>
        <dbReference type="Proteomes" id="UP000002280"/>
    </source>
</evidence>
<accession>A0A5F8HIQ2</accession>
<evidence type="ECO:0000313" key="1">
    <source>
        <dbReference type="Ensembl" id="ENSMODP00000059822.1"/>
    </source>
</evidence>